<feature type="binding site" evidence="1">
    <location>
        <position position="77"/>
    </location>
    <ligand>
        <name>Zn(2+)</name>
        <dbReference type="ChEBI" id="CHEBI:29105"/>
        <label>1</label>
    </ligand>
</feature>
<name>A0A1K2HX75_9HYPH</name>
<keyword evidence="5" id="KW-1185">Reference proteome</keyword>
<feature type="binding site" evidence="1">
    <location>
        <position position="289"/>
    </location>
    <ligand>
        <name>Zn(2+)</name>
        <dbReference type="ChEBI" id="CHEBI:29105"/>
        <label>1</label>
    </ligand>
</feature>
<feature type="binding site" evidence="1">
    <location>
        <position position="75"/>
    </location>
    <ligand>
        <name>Zn(2+)</name>
        <dbReference type="ChEBI" id="CHEBI:29105"/>
        <label>1</label>
    </ligand>
</feature>
<evidence type="ECO:0000256" key="1">
    <source>
        <dbReference type="PIRSR" id="PIRSR039004-1"/>
    </source>
</evidence>
<feature type="binding site" evidence="1">
    <location>
        <position position="229"/>
    </location>
    <ligand>
        <name>Zn(2+)</name>
        <dbReference type="ChEBI" id="CHEBI:29105"/>
        <label>2</label>
    </ligand>
</feature>
<evidence type="ECO:0000256" key="2">
    <source>
        <dbReference type="PIRSR" id="PIRSR039004-2"/>
    </source>
</evidence>
<feature type="site" description="Transition state stabilizer" evidence="3">
    <location>
        <position position="175"/>
    </location>
</feature>
<feature type="modified residue" description="N6-carboxylysine" evidence="2">
    <location>
        <position position="173"/>
    </location>
</feature>
<dbReference type="PIRSF" id="PIRSF039004">
    <property type="entry name" value="ADE_EF_0837"/>
    <property type="match status" value="1"/>
</dbReference>
<sequence>MFDNRFKPQEQKLLIANARPLAFGQPGLPERLDVLIGTDGAILDFGPSLGSDGSIDAQRIDAAGAYISPGWTDLHAHVWYGGTDISIRPEQGGAARGVTTIVDAGSAGEGNFQGLREFIIEPARENVYAFLNLGSIGLVACNRVSELMDMRSIDIDRTIAVIEANRDVIVGLKVRASAVITGGWDLVPVKLAKKIGRITKLPIMVHVGEPPPLYDDILPLLTEGDIVTHCFNGKHGGSIIEDDDLYRLAEDAAKRGIVLDVGHGGASFSFDVGRIALERGLKPTTISTDLHNRSLDGAVWDLATTISKLHALGMGFEDTVVAATTAPKKAINRPHADLLAKGKPAEFTLFDLVPSTLEVKDSQGARSTIEAIFEPRWAILGAEAVPASRHQPHRHDEGGHACPHCGWIS</sequence>
<feature type="binding site" description="via carbamate group" evidence="1">
    <location>
        <position position="173"/>
    </location>
    <ligand>
        <name>Zn(2+)</name>
        <dbReference type="ChEBI" id="CHEBI:29105"/>
        <label>1</label>
    </ligand>
</feature>
<dbReference type="Proteomes" id="UP000183447">
    <property type="component" value="Unassembled WGS sequence"/>
</dbReference>
<dbReference type="NCBIfam" id="NF006689">
    <property type="entry name" value="PRK09237.1"/>
    <property type="match status" value="1"/>
</dbReference>
<reference evidence="4 5" key="1">
    <citation type="submission" date="2016-11" db="EMBL/GenBank/DDBJ databases">
        <authorList>
            <person name="Jaros S."/>
            <person name="Januszkiewicz K."/>
            <person name="Wedrychowicz H."/>
        </authorList>
    </citation>
    <scope>NUCLEOTIDE SEQUENCE [LARGE SCALE GENOMIC DNA]</scope>
    <source>
        <strain evidence="4 5">ATCC 23634</strain>
    </source>
</reference>
<keyword evidence="1" id="KW-0479">Metal-binding</keyword>
<dbReference type="InterPro" id="IPR011059">
    <property type="entry name" value="Metal-dep_hydrolase_composite"/>
</dbReference>
<dbReference type="AlphaFoldDB" id="A0A1K2HX75"/>
<organism evidence="4 5">
    <name type="scientific">Devosia enhydra</name>
    <dbReference type="NCBI Taxonomy" id="665118"/>
    <lineage>
        <taxon>Bacteria</taxon>
        <taxon>Pseudomonadati</taxon>
        <taxon>Pseudomonadota</taxon>
        <taxon>Alphaproteobacteria</taxon>
        <taxon>Hyphomicrobiales</taxon>
        <taxon>Devosiaceae</taxon>
        <taxon>Devosia</taxon>
    </lineage>
</organism>
<dbReference type="PANTHER" id="PTHR42717">
    <property type="entry name" value="DIHYDROOROTASE-RELATED"/>
    <property type="match status" value="1"/>
</dbReference>
<dbReference type="SUPFAM" id="SSF51338">
    <property type="entry name" value="Composite domain of metallo-dependent hydrolases"/>
    <property type="match status" value="1"/>
</dbReference>
<dbReference type="EMBL" id="FPKU01000001">
    <property type="protein sequence ID" value="SFZ83793.1"/>
    <property type="molecule type" value="Genomic_DNA"/>
</dbReference>
<dbReference type="SUPFAM" id="SSF51556">
    <property type="entry name" value="Metallo-dependent hydrolases"/>
    <property type="match status" value="1"/>
</dbReference>
<dbReference type="Gene3D" id="3.20.20.140">
    <property type="entry name" value="Metal-dependent hydrolases"/>
    <property type="match status" value="1"/>
</dbReference>
<dbReference type="Gene3D" id="2.30.40.10">
    <property type="entry name" value="Urease, subunit C, domain 1"/>
    <property type="match status" value="1"/>
</dbReference>
<accession>A0A1K2HX75</accession>
<dbReference type="GO" id="GO:0019213">
    <property type="term" value="F:deacetylase activity"/>
    <property type="evidence" value="ECO:0007669"/>
    <property type="project" value="InterPro"/>
</dbReference>
<protein>
    <submittedName>
        <fullName evidence="4">Dihydroorotase</fullName>
    </submittedName>
</protein>
<dbReference type="GO" id="GO:0046872">
    <property type="term" value="F:metal ion binding"/>
    <property type="evidence" value="ECO:0007669"/>
    <property type="project" value="UniProtKB-KW"/>
</dbReference>
<evidence type="ECO:0000313" key="5">
    <source>
        <dbReference type="Proteomes" id="UP000183447"/>
    </source>
</evidence>
<dbReference type="InterPro" id="IPR020043">
    <property type="entry name" value="Deacetylase_Atu3266-like"/>
</dbReference>
<evidence type="ECO:0000256" key="3">
    <source>
        <dbReference type="PIRSR" id="PIRSR039004-3"/>
    </source>
</evidence>
<dbReference type="OrthoDB" id="9796020at2"/>
<dbReference type="STRING" id="665118.SAMN02983003_1849"/>
<evidence type="ECO:0000313" key="4">
    <source>
        <dbReference type="EMBL" id="SFZ83793.1"/>
    </source>
</evidence>
<proteinExistence type="predicted"/>
<dbReference type="GO" id="GO:0016810">
    <property type="term" value="F:hydrolase activity, acting on carbon-nitrogen (but not peptide) bonds"/>
    <property type="evidence" value="ECO:0007669"/>
    <property type="project" value="InterPro"/>
</dbReference>
<dbReference type="RefSeq" id="WP_072341239.1">
    <property type="nucleotide sequence ID" value="NZ_FPKU01000001.1"/>
</dbReference>
<gene>
    <name evidence="4" type="ORF">SAMN02983003_1849</name>
</gene>
<keyword evidence="1" id="KW-0862">Zinc</keyword>
<dbReference type="PANTHER" id="PTHR42717:SF1">
    <property type="entry name" value="IMIDAZOLONEPROPIONASE AND RELATED AMIDOHYDROLASES"/>
    <property type="match status" value="1"/>
</dbReference>
<feature type="binding site" description="via carbamate group" evidence="1">
    <location>
        <position position="173"/>
    </location>
    <ligand>
        <name>Zn(2+)</name>
        <dbReference type="ChEBI" id="CHEBI:29105"/>
        <label>2</label>
    </ligand>
</feature>
<dbReference type="InterPro" id="IPR032466">
    <property type="entry name" value="Metal_Hydrolase"/>
</dbReference>
<feature type="binding site" evidence="1">
    <location>
        <position position="206"/>
    </location>
    <ligand>
        <name>Zn(2+)</name>
        <dbReference type="ChEBI" id="CHEBI:29105"/>
        <label>2</label>
    </ligand>
</feature>